<feature type="compositionally biased region" description="Polar residues" evidence="1">
    <location>
        <begin position="1"/>
        <end position="12"/>
    </location>
</feature>
<dbReference type="EMBL" id="CAUYUJ010014416">
    <property type="protein sequence ID" value="CAK0840976.1"/>
    <property type="molecule type" value="Genomic_DNA"/>
</dbReference>
<proteinExistence type="predicted"/>
<comment type="caution">
    <text evidence="2">The sequence shown here is derived from an EMBL/GenBank/DDBJ whole genome shotgun (WGS) entry which is preliminary data.</text>
</comment>
<evidence type="ECO:0000313" key="3">
    <source>
        <dbReference type="Proteomes" id="UP001189429"/>
    </source>
</evidence>
<gene>
    <name evidence="2" type="ORF">PCOR1329_LOCUS36287</name>
</gene>
<accession>A0ABN9T7D1</accession>
<organism evidence="2 3">
    <name type="scientific">Prorocentrum cordatum</name>
    <dbReference type="NCBI Taxonomy" id="2364126"/>
    <lineage>
        <taxon>Eukaryota</taxon>
        <taxon>Sar</taxon>
        <taxon>Alveolata</taxon>
        <taxon>Dinophyceae</taxon>
        <taxon>Prorocentrales</taxon>
        <taxon>Prorocentraceae</taxon>
        <taxon>Prorocentrum</taxon>
    </lineage>
</organism>
<reference evidence="2" key="1">
    <citation type="submission" date="2023-10" db="EMBL/GenBank/DDBJ databases">
        <authorList>
            <person name="Chen Y."/>
            <person name="Shah S."/>
            <person name="Dougan E. K."/>
            <person name="Thang M."/>
            <person name="Chan C."/>
        </authorList>
    </citation>
    <scope>NUCLEOTIDE SEQUENCE [LARGE SCALE GENOMIC DNA]</scope>
</reference>
<keyword evidence="3" id="KW-1185">Reference proteome</keyword>
<evidence type="ECO:0000256" key="1">
    <source>
        <dbReference type="SAM" id="MobiDB-lite"/>
    </source>
</evidence>
<evidence type="ECO:0000313" key="2">
    <source>
        <dbReference type="EMBL" id="CAK0840976.1"/>
    </source>
</evidence>
<protein>
    <submittedName>
        <fullName evidence="2">Uncharacterized protein</fullName>
    </submittedName>
</protein>
<name>A0ABN9T7D1_9DINO</name>
<feature type="compositionally biased region" description="Basic and acidic residues" evidence="1">
    <location>
        <begin position="16"/>
        <end position="33"/>
    </location>
</feature>
<sequence>MIASEQPVTGTPTAPREQEGRGSRKEQRGRRSEGCPSRSAQGGGVSGPLVDAPCAYVFGRASAGCAASPSVLETLCRREREREGGRGKGWEWRMRAEEWQEANGGGQGGAQRPGAGRLGLRGPTWLPEEGRNDSRKACDCFPPRSNRKLRASKPCDRAKRSPLALPAGAAFPHDGLVRQHLALGERRLHQHPGAAHDTLLLVRLAALLLQLKGDRALVLLHLEQLTVRVREPLLAAEVGAAGLGDRSVELRRARTLHLPPAGALGAILLRVQGADLHESECHQHHRQHARHRSAECTAKGVVNVAAEWNGWQAP</sequence>
<feature type="region of interest" description="Disordered" evidence="1">
    <location>
        <begin position="1"/>
        <end position="46"/>
    </location>
</feature>
<dbReference type="Proteomes" id="UP001189429">
    <property type="component" value="Unassembled WGS sequence"/>
</dbReference>